<evidence type="ECO:0000313" key="1">
    <source>
        <dbReference type="EMBL" id="KAJ9062720.1"/>
    </source>
</evidence>
<sequence>MAGYFFSVSSMYVNQFSEGMYAIENPMYISSSSYWLKNGNFVDHFLKVGKMLQSQINTSCNDFVCRSNLYYKWSGGQSISHPLICYENHRCRIKTSWISNKWKSVKASRWTKGNIRESSNIVRRTNNSTGVTFTHTFDGAEINTIMFNRLQIVSYSSFKIFNMEVRVPGSGKVCDFEYNGVPEGIFGISKGNFDQDI</sequence>
<name>A0ACC2SKC6_9FUNG</name>
<gene>
    <name evidence="1" type="ORF">DSO57_1007890</name>
</gene>
<dbReference type="Proteomes" id="UP001165960">
    <property type="component" value="Unassembled WGS sequence"/>
</dbReference>
<evidence type="ECO:0000313" key="2">
    <source>
        <dbReference type="Proteomes" id="UP001165960"/>
    </source>
</evidence>
<organism evidence="1 2">
    <name type="scientific">Entomophthora muscae</name>
    <dbReference type="NCBI Taxonomy" id="34485"/>
    <lineage>
        <taxon>Eukaryota</taxon>
        <taxon>Fungi</taxon>
        <taxon>Fungi incertae sedis</taxon>
        <taxon>Zoopagomycota</taxon>
        <taxon>Entomophthoromycotina</taxon>
        <taxon>Entomophthoromycetes</taxon>
        <taxon>Entomophthorales</taxon>
        <taxon>Entomophthoraceae</taxon>
        <taxon>Entomophthora</taxon>
    </lineage>
</organism>
<accession>A0ACC2SKC6</accession>
<keyword evidence="2" id="KW-1185">Reference proteome</keyword>
<comment type="caution">
    <text evidence="1">The sequence shown here is derived from an EMBL/GenBank/DDBJ whole genome shotgun (WGS) entry which is preliminary data.</text>
</comment>
<proteinExistence type="predicted"/>
<dbReference type="EMBL" id="QTSX02004994">
    <property type="protein sequence ID" value="KAJ9062720.1"/>
    <property type="molecule type" value="Genomic_DNA"/>
</dbReference>
<protein>
    <submittedName>
        <fullName evidence="1">Uncharacterized protein</fullName>
    </submittedName>
</protein>
<reference evidence="1" key="1">
    <citation type="submission" date="2022-04" db="EMBL/GenBank/DDBJ databases">
        <title>Genome of the entomopathogenic fungus Entomophthora muscae.</title>
        <authorList>
            <person name="Elya C."/>
            <person name="Lovett B.R."/>
            <person name="Lee E."/>
            <person name="Macias A.M."/>
            <person name="Hajek A.E."/>
            <person name="De Bivort B.L."/>
            <person name="Kasson M.T."/>
            <person name="De Fine Licht H.H."/>
            <person name="Stajich J.E."/>
        </authorList>
    </citation>
    <scope>NUCLEOTIDE SEQUENCE</scope>
    <source>
        <strain evidence="1">Berkeley</strain>
    </source>
</reference>